<keyword evidence="6 9" id="KW-1133">Transmembrane helix</keyword>
<organism evidence="11 12">
    <name type="scientific">Candidatus Nephthysia bennettiae</name>
    <dbReference type="NCBI Taxonomy" id="3127016"/>
    <lineage>
        <taxon>Bacteria</taxon>
        <taxon>Bacillati</taxon>
        <taxon>Candidatus Dormiibacterota</taxon>
        <taxon>Candidatus Dormibacteria</taxon>
        <taxon>Candidatus Dormibacterales</taxon>
        <taxon>Candidatus Dormibacteraceae</taxon>
        <taxon>Candidatus Nephthysia</taxon>
    </lineage>
</organism>
<comment type="caution">
    <text evidence="11">The sequence shown here is derived from an EMBL/GenBank/DDBJ whole genome shotgun (WGS) entry which is preliminary data.</text>
</comment>
<feature type="transmembrane region" description="Helical" evidence="9">
    <location>
        <begin position="367"/>
        <end position="389"/>
    </location>
</feature>
<evidence type="ECO:0000256" key="3">
    <source>
        <dbReference type="ARBA" id="ARBA00022676"/>
    </source>
</evidence>
<dbReference type="Proteomes" id="UP000612893">
    <property type="component" value="Unassembled WGS sequence"/>
</dbReference>
<dbReference type="GO" id="GO:0009103">
    <property type="term" value="P:lipopolysaccharide biosynthetic process"/>
    <property type="evidence" value="ECO:0007669"/>
    <property type="project" value="UniProtKB-ARBA"/>
</dbReference>
<feature type="transmembrane region" description="Helical" evidence="9">
    <location>
        <begin position="483"/>
        <end position="504"/>
    </location>
</feature>
<evidence type="ECO:0000256" key="9">
    <source>
        <dbReference type="SAM" id="Phobius"/>
    </source>
</evidence>
<keyword evidence="3" id="KW-0328">Glycosyltransferase</keyword>
<evidence type="ECO:0000256" key="7">
    <source>
        <dbReference type="ARBA" id="ARBA00023136"/>
    </source>
</evidence>
<feature type="transmembrane region" description="Helical" evidence="9">
    <location>
        <begin position="193"/>
        <end position="213"/>
    </location>
</feature>
<protein>
    <submittedName>
        <fullName evidence="11">Glycosyltransferase family 39 protein</fullName>
    </submittedName>
</protein>
<evidence type="ECO:0000256" key="8">
    <source>
        <dbReference type="SAM" id="MobiDB-lite"/>
    </source>
</evidence>
<dbReference type="GO" id="GO:0005886">
    <property type="term" value="C:plasma membrane"/>
    <property type="evidence" value="ECO:0007669"/>
    <property type="project" value="UniProtKB-SubCell"/>
</dbReference>
<feature type="region of interest" description="Disordered" evidence="8">
    <location>
        <begin position="11"/>
        <end position="40"/>
    </location>
</feature>
<feature type="transmembrane region" description="Helical" evidence="9">
    <location>
        <begin position="249"/>
        <end position="274"/>
    </location>
</feature>
<dbReference type="InterPro" id="IPR038731">
    <property type="entry name" value="RgtA/B/C-like"/>
</dbReference>
<evidence type="ECO:0000256" key="2">
    <source>
        <dbReference type="ARBA" id="ARBA00022475"/>
    </source>
</evidence>
<feature type="domain" description="Glycosyltransferase RgtA/B/C/D-like" evidence="10">
    <location>
        <begin position="139"/>
        <end position="298"/>
    </location>
</feature>
<evidence type="ECO:0000313" key="12">
    <source>
        <dbReference type="Proteomes" id="UP000612893"/>
    </source>
</evidence>
<dbReference type="GO" id="GO:0016757">
    <property type="term" value="F:glycosyltransferase activity"/>
    <property type="evidence" value="ECO:0007669"/>
    <property type="project" value="UniProtKB-KW"/>
</dbReference>
<keyword evidence="5 9" id="KW-0812">Transmembrane</keyword>
<evidence type="ECO:0000313" key="11">
    <source>
        <dbReference type="EMBL" id="MBJ7600224.1"/>
    </source>
</evidence>
<dbReference type="Pfam" id="PF13231">
    <property type="entry name" value="PMT_2"/>
    <property type="match status" value="1"/>
</dbReference>
<feature type="transmembrane region" description="Helical" evidence="9">
    <location>
        <begin position="420"/>
        <end position="438"/>
    </location>
</feature>
<evidence type="ECO:0000256" key="1">
    <source>
        <dbReference type="ARBA" id="ARBA00004651"/>
    </source>
</evidence>
<keyword evidence="2" id="KW-1003">Cell membrane</keyword>
<evidence type="ECO:0000259" key="10">
    <source>
        <dbReference type="Pfam" id="PF13231"/>
    </source>
</evidence>
<feature type="transmembrane region" description="Helical" evidence="9">
    <location>
        <begin position="395"/>
        <end position="413"/>
    </location>
</feature>
<accession>A0A934K7B7</accession>
<evidence type="ECO:0000256" key="5">
    <source>
        <dbReference type="ARBA" id="ARBA00022692"/>
    </source>
</evidence>
<dbReference type="PANTHER" id="PTHR33908">
    <property type="entry name" value="MANNOSYLTRANSFERASE YKCB-RELATED"/>
    <property type="match status" value="1"/>
</dbReference>
<feature type="transmembrane region" description="Helical" evidence="9">
    <location>
        <begin position="286"/>
        <end position="303"/>
    </location>
</feature>
<feature type="compositionally biased region" description="Pro residues" evidence="8">
    <location>
        <begin position="16"/>
        <end position="25"/>
    </location>
</feature>
<dbReference type="InterPro" id="IPR050297">
    <property type="entry name" value="LipidA_mod_glycosyltrf_83"/>
</dbReference>
<feature type="transmembrane region" description="Helical" evidence="9">
    <location>
        <begin position="450"/>
        <end position="471"/>
    </location>
</feature>
<keyword evidence="4" id="KW-0808">Transferase</keyword>
<dbReference type="EMBL" id="JAEKNR010000195">
    <property type="protein sequence ID" value="MBJ7600224.1"/>
    <property type="molecule type" value="Genomic_DNA"/>
</dbReference>
<feature type="transmembrane region" description="Helical" evidence="9">
    <location>
        <begin position="220"/>
        <end position="237"/>
    </location>
</feature>
<keyword evidence="12" id="KW-1185">Reference proteome</keyword>
<comment type="subcellular location">
    <subcellularLocation>
        <location evidence="1">Cell membrane</location>
        <topology evidence="1">Multi-pass membrane protein</topology>
    </subcellularLocation>
</comment>
<feature type="transmembrane region" description="Helical" evidence="9">
    <location>
        <begin position="167"/>
        <end position="187"/>
    </location>
</feature>
<reference evidence="11" key="1">
    <citation type="submission" date="2020-10" db="EMBL/GenBank/DDBJ databases">
        <title>Ca. Dormibacterota MAGs.</title>
        <authorList>
            <person name="Montgomery K."/>
        </authorList>
    </citation>
    <scope>NUCLEOTIDE SEQUENCE [LARGE SCALE GENOMIC DNA]</scope>
    <source>
        <strain evidence="11">SC8812_S17_10</strain>
    </source>
</reference>
<sequence>MVSGYHPVTIAAQPPASMPPQPPAGPSHLPGEADGPSGELRTALQRWRRAPALTLTRGQTRALLALILAVALLLRVHDYTSAPRPSDNVDELAWAWAGLSLLQDHSPTSWSYLPAYPETFPLREPDNGRVLPGVHHWLDHPPAFALLIGGFAWAAGERQYGQVTDGVIRLPVIAFSLLSLLLAYLLGRRLLGTAPALLGAALFGLAPGAVLGSREVESEALLAPLLLLALLIAHRLLRDEAGRFELAALLAVCWLGPLVKVPGGAIGVIVAVVFASLGRWKHASMAVFATWLGLVVYAVYGLAVDWQQFLAVVQAQAVRHTSLLSGYEFIVSPAGFSDSIQLHDGWWLLGWLGLALLATLRRPRHGALLLAWPIAAFAVTIMLLGDVSAAFRYGWYRFAIYPLVYLAAADFVVGTVLRPTLVRLALLLALPVAAATLGADPAGGPLNPPLVLEVAVLAVLFAACLMAGRAVTARGGSRWWPQLAAGGLVALVLALNLVQSIRLADIYTRL</sequence>
<keyword evidence="7 9" id="KW-0472">Membrane</keyword>
<dbReference type="PANTHER" id="PTHR33908:SF11">
    <property type="entry name" value="MEMBRANE PROTEIN"/>
    <property type="match status" value="1"/>
</dbReference>
<name>A0A934K7B7_9BACT</name>
<dbReference type="RefSeq" id="WP_338203970.1">
    <property type="nucleotide sequence ID" value="NZ_JAEKNR010000195.1"/>
</dbReference>
<evidence type="ECO:0000256" key="6">
    <source>
        <dbReference type="ARBA" id="ARBA00022989"/>
    </source>
</evidence>
<evidence type="ECO:0000256" key="4">
    <source>
        <dbReference type="ARBA" id="ARBA00022679"/>
    </source>
</evidence>
<proteinExistence type="predicted"/>
<gene>
    <name evidence="11" type="ORF">JF922_19395</name>
</gene>
<dbReference type="AlphaFoldDB" id="A0A934K7B7"/>